<dbReference type="SMART" id="SM01017">
    <property type="entry name" value="Arrestin_C"/>
    <property type="match status" value="1"/>
</dbReference>
<dbReference type="CTD" id="35078"/>
<proteinExistence type="inferred from homology"/>
<dbReference type="FunFam" id="2.60.40.840:FF:000002">
    <property type="entry name" value="Arrestin 3"/>
    <property type="match status" value="1"/>
</dbReference>
<feature type="domain" description="Arrestin C-terminal-like" evidence="8">
    <location>
        <begin position="192"/>
        <end position="350"/>
    </location>
</feature>
<dbReference type="InterPro" id="IPR011021">
    <property type="entry name" value="Arrestin-like_N"/>
</dbReference>
<evidence type="ECO:0000259" key="8">
    <source>
        <dbReference type="SMART" id="SM01017"/>
    </source>
</evidence>
<protein>
    <recommendedName>
        <fullName evidence="4">Phosrestin-2</fullName>
    </recommendedName>
    <alternativeName>
        <fullName evidence="6">Arrestin-1</fullName>
    </alternativeName>
    <alternativeName>
        <fullName evidence="7">Arrestin-A</fullName>
    </alternativeName>
    <alternativeName>
        <fullName evidence="5">Phosrestin II</fullName>
    </alternativeName>
</protein>
<dbReference type="InterPro" id="IPR014752">
    <property type="entry name" value="Arrestin-like_C"/>
</dbReference>
<evidence type="ECO:0000256" key="4">
    <source>
        <dbReference type="ARBA" id="ARBA00074707"/>
    </source>
</evidence>
<dbReference type="Proteomes" id="UP000504634">
    <property type="component" value="Unplaced"/>
</dbReference>
<dbReference type="PANTHER" id="PTHR11792:SF16">
    <property type="entry name" value="PHOSRESTIN-2"/>
    <property type="match status" value="1"/>
</dbReference>
<evidence type="ECO:0000256" key="5">
    <source>
        <dbReference type="ARBA" id="ARBA00077742"/>
    </source>
</evidence>
<dbReference type="Pfam" id="PF00339">
    <property type="entry name" value="Arrestin_N"/>
    <property type="match status" value="1"/>
</dbReference>
<dbReference type="InterPro" id="IPR014753">
    <property type="entry name" value="Arrestin_N"/>
</dbReference>
<comment type="similarity">
    <text evidence="1">Belongs to the arrestin family.</text>
</comment>
<dbReference type="GO" id="GO:0007608">
    <property type="term" value="P:sensory perception of smell"/>
    <property type="evidence" value="ECO:0007669"/>
    <property type="project" value="UniProtKB-ARBA"/>
</dbReference>
<sequence>MVVNFKVFKKCSPNNMITLYMNRREFVDSVTQVEPIDGIVVLDDEYVRQNRKIFVQLICNFRYGREDDEMIGLRFQKELTLVSQQIYPQQKQDLQLTKMQERLLKKLGSNAVPFIMNMPPSSPASVVLQQKASDESQPCGVQYFVKIFTGDSDCDRSHRRSTINLGIRKVQYAPTRQGIQPCTVVRKDFLLSPGELELEVTLDKQLYHHGEKISVNICVRNNSNKVVKKVKAMVQQGVDVVLFQNGQFRNTIAHMETSEGCPLNPGSSLQKVMYLVPTLVANCDRAGIAVEGDIKRKETALASTTLIASQDARDAFGIIVSYAVKVKLFLGALGGELCAELPFILMHPKPSRKAQLETEGSVDVA</sequence>
<dbReference type="Pfam" id="PF02752">
    <property type="entry name" value="Arrestin_C"/>
    <property type="match status" value="1"/>
</dbReference>
<dbReference type="GO" id="GO:0045494">
    <property type="term" value="P:photoreceptor cell maintenance"/>
    <property type="evidence" value="ECO:0007669"/>
    <property type="project" value="UniProtKB-ARBA"/>
</dbReference>
<dbReference type="PRINTS" id="PR00309">
    <property type="entry name" value="ARRESTIN"/>
</dbReference>
<evidence type="ECO:0000313" key="10">
    <source>
        <dbReference type="RefSeq" id="XP_030382995.1"/>
    </source>
</evidence>
<dbReference type="Gene3D" id="2.60.40.640">
    <property type="match status" value="1"/>
</dbReference>
<dbReference type="GO" id="GO:0016060">
    <property type="term" value="P:negative regulation of phospholipase C-activating phototransduction signaling pathway"/>
    <property type="evidence" value="ECO:0007669"/>
    <property type="project" value="UniProtKB-ARBA"/>
</dbReference>
<reference evidence="10" key="1">
    <citation type="submission" date="2025-08" db="UniProtKB">
        <authorList>
            <consortium name="RefSeq"/>
        </authorList>
    </citation>
    <scope>IDENTIFICATION</scope>
    <source>
        <strain evidence="10">11010-0011.00</strain>
        <tissue evidence="10">Whole body</tissue>
    </source>
</reference>
<dbReference type="GO" id="GO:0016028">
    <property type="term" value="C:rhabdomere"/>
    <property type="evidence" value="ECO:0007669"/>
    <property type="project" value="UniProtKB-ARBA"/>
</dbReference>
<dbReference type="Gene3D" id="2.60.40.840">
    <property type="match status" value="1"/>
</dbReference>
<dbReference type="FunFam" id="2.60.40.640:FF:000022">
    <property type="entry name" value="Arrestin 1"/>
    <property type="match status" value="1"/>
</dbReference>
<organism evidence="9 10">
    <name type="scientific">Drosophila lebanonensis</name>
    <name type="common">Fruit fly</name>
    <name type="synonym">Scaptodrosophila lebanonensis</name>
    <dbReference type="NCBI Taxonomy" id="7225"/>
    <lineage>
        <taxon>Eukaryota</taxon>
        <taxon>Metazoa</taxon>
        <taxon>Ecdysozoa</taxon>
        <taxon>Arthropoda</taxon>
        <taxon>Hexapoda</taxon>
        <taxon>Insecta</taxon>
        <taxon>Pterygota</taxon>
        <taxon>Neoptera</taxon>
        <taxon>Endopterygota</taxon>
        <taxon>Diptera</taxon>
        <taxon>Brachycera</taxon>
        <taxon>Muscomorpha</taxon>
        <taxon>Ephydroidea</taxon>
        <taxon>Drosophilidae</taxon>
        <taxon>Scaptodrosophila</taxon>
    </lineage>
</organism>
<evidence type="ECO:0000313" key="9">
    <source>
        <dbReference type="Proteomes" id="UP000504634"/>
    </source>
</evidence>
<evidence type="ECO:0000256" key="2">
    <source>
        <dbReference type="ARBA" id="ARBA00022606"/>
    </source>
</evidence>
<dbReference type="OrthoDB" id="298939at2759"/>
<evidence type="ECO:0000256" key="6">
    <source>
        <dbReference type="ARBA" id="ARBA00080325"/>
    </source>
</evidence>
<gene>
    <name evidence="10" type="primary">LOC115630531</name>
</gene>
<dbReference type="GO" id="GO:0007165">
    <property type="term" value="P:signal transduction"/>
    <property type="evidence" value="ECO:0007669"/>
    <property type="project" value="InterPro"/>
</dbReference>
<dbReference type="InterPro" id="IPR014756">
    <property type="entry name" value="Ig_E-set"/>
</dbReference>
<keyword evidence="2" id="KW-0716">Sensory transduction</keyword>
<dbReference type="GO" id="GO:0002031">
    <property type="term" value="P:G protein-coupled receptor internalization"/>
    <property type="evidence" value="ECO:0007669"/>
    <property type="project" value="TreeGrafter"/>
</dbReference>
<name>A0A6J2U4Y0_DROLE</name>
<dbReference type="GO" id="GO:0001664">
    <property type="term" value="F:G protein-coupled receptor binding"/>
    <property type="evidence" value="ECO:0007669"/>
    <property type="project" value="TreeGrafter"/>
</dbReference>
<dbReference type="InterPro" id="IPR000698">
    <property type="entry name" value="Arrestin"/>
</dbReference>
<dbReference type="GO" id="GO:0007601">
    <property type="term" value="P:visual perception"/>
    <property type="evidence" value="ECO:0007669"/>
    <property type="project" value="UniProtKB-KW"/>
</dbReference>
<evidence type="ECO:0000256" key="3">
    <source>
        <dbReference type="ARBA" id="ARBA00023305"/>
    </source>
</evidence>
<dbReference type="RefSeq" id="XP_030382995.1">
    <property type="nucleotide sequence ID" value="XM_030527135.1"/>
</dbReference>
<evidence type="ECO:0000256" key="1">
    <source>
        <dbReference type="ARBA" id="ARBA00005298"/>
    </source>
</evidence>
<dbReference type="InterPro" id="IPR017864">
    <property type="entry name" value="Arrestin_CS"/>
</dbReference>
<evidence type="ECO:0000256" key="7">
    <source>
        <dbReference type="ARBA" id="ARBA00080330"/>
    </source>
</evidence>
<dbReference type="GeneID" id="115630531"/>
<keyword evidence="3" id="KW-0844">Vision</keyword>
<dbReference type="GO" id="GO:0005737">
    <property type="term" value="C:cytoplasm"/>
    <property type="evidence" value="ECO:0007669"/>
    <property type="project" value="TreeGrafter"/>
</dbReference>
<dbReference type="SUPFAM" id="SSF81296">
    <property type="entry name" value="E set domains"/>
    <property type="match status" value="2"/>
</dbReference>
<dbReference type="PANTHER" id="PTHR11792">
    <property type="entry name" value="ARRESTIN"/>
    <property type="match status" value="1"/>
</dbReference>
<dbReference type="InterPro" id="IPR011022">
    <property type="entry name" value="Arrestin_C-like"/>
</dbReference>
<accession>A0A6J2U4Y0</accession>
<dbReference type="AlphaFoldDB" id="A0A6J2U4Y0"/>
<dbReference type="PROSITE" id="PS00295">
    <property type="entry name" value="ARRESTINS"/>
    <property type="match status" value="1"/>
</dbReference>
<keyword evidence="9" id="KW-1185">Reference proteome</keyword>